<keyword evidence="3" id="KW-1185">Reference proteome</keyword>
<evidence type="ECO:0000256" key="1">
    <source>
        <dbReference type="SAM" id="MobiDB-lite"/>
    </source>
</evidence>
<gene>
    <name evidence="2" type="ORF">K0M31_009450</name>
</gene>
<feature type="compositionally biased region" description="Basic residues" evidence="1">
    <location>
        <begin position="126"/>
        <end position="135"/>
    </location>
</feature>
<feature type="compositionally biased region" description="Basic and acidic residues" evidence="1">
    <location>
        <begin position="189"/>
        <end position="223"/>
    </location>
</feature>
<dbReference type="EMBL" id="JAHYIQ010000023">
    <property type="protein sequence ID" value="KAK1122227.1"/>
    <property type="molecule type" value="Genomic_DNA"/>
</dbReference>
<evidence type="ECO:0000313" key="2">
    <source>
        <dbReference type="EMBL" id="KAK1122227.1"/>
    </source>
</evidence>
<comment type="caution">
    <text evidence="2">The sequence shown here is derived from an EMBL/GenBank/DDBJ whole genome shotgun (WGS) entry which is preliminary data.</text>
</comment>
<dbReference type="AlphaFoldDB" id="A0AA40FN37"/>
<evidence type="ECO:0000313" key="3">
    <source>
        <dbReference type="Proteomes" id="UP001177670"/>
    </source>
</evidence>
<reference evidence="2" key="1">
    <citation type="submission" date="2021-10" db="EMBL/GenBank/DDBJ databases">
        <title>Melipona bicolor Genome sequencing and assembly.</title>
        <authorList>
            <person name="Araujo N.S."/>
            <person name="Arias M.C."/>
        </authorList>
    </citation>
    <scope>NUCLEOTIDE SEQUENCE</scope>
    <source>
        <strain evidence="2">USP_2M_L1-L4_2017</strain>
        <tissue evidence="2">Whole body</tissue>
    </source>
</reference>
<feature type="region of interest" description="Disordered" evidence="1">
    <location>
        <begin position="118"/>
        <end position="158"/>
    </location>
</feature>
<dbReference type="Proteomes" id="UP001177670">
    <property type="component" value="Unassembled WGS sequence"/>
</dbReference>
<name>A0AA40FN37_9HYME</name>
<accession>A0AA40FN37</accession>
<protein>
    <submittedName>
        <fullName evidence="2">Uncharacterized protein</fullName>
    </submittedName>
</protein>
<feature type="region of interest" description="Disordered" evidence="1">
    <location>
        <begin position="179"/>
        <end position="223"/>
    </location>
</feature>
<organism evidence="2 3">
    <name type="scientific">Melipona bicolor</name>
    <dbReference type="NCBI Taxonomy" id="60889"/>
    <lineage>
        <taxon>Eukaryota</taxon>
        <taxon>Metazoa</taxon>
        <taxon>Ecdysozoa</taxon>
        <taxon>Arthropoda</taxon>
        <taxon>Hexapoda</taxon>
        <taxon>Insecta</taxon>
        <taxon>Pterygota</taxon>
        <taxon>Neoptera</taxon>
        <taxon>Endopterygota</taxon>
        <taxon>Hymenoptera</taxon>
        <taxon>Apocrita</taxon>
        <taxon>Aculeata</taxon>
        <taxon>Apoidea</taxon>
        <taxon>Anthophila</taxon>
        <taxon>Apidae</taxon>
        <taxon>Melipona</taxon>
    </lineage>
</organism>
<sequence length="279" mass="32686">MKIGVGKKSFRRAARYVDWSLNLDLFAIHTSIHTPNTDSRVYTNANSSYIVLSLRWIVSISKQNEILADETRCLPITKISPPTKKKETLQLCLNSSRGDDCRHRSTKVEVLISSSLKRTAKSSQKEKKREKKKKMYEKNERVRRFIPNPKKKKKKNVQNAEAQIVSCFSFTFHVAERVEGKKGRKKGSERRVEERERERERKDVDMKGGMRGREKEKGTTTERTAVRDFPRLDKELDRSPVFLIRKQSRVALRCVAPFLYRLSLKWVIEFTRAFYWSLG</sequence>
<proteinExistence type="predicted"/>